<keyword evidence="2" id="KW-1185">Reference proteome</keyword>
<reference evidence="1 2" key="1">
    <citation type="submission" date="2022-10" db="EMBL/GenBank/DDBJ databases">
        <title>High-quality genome sequences of two octocoral-associated bacteria, Endozoicomonas euniceicola EF212 and Endozoicomonas gorgoniicola PS125.</title>
        <authorList>
            <person name="Chiou Y.-J."/>
            <person name="Chen Y.-H."/>
        </authorList>
    </citation>
    <scope>NUCLEOTIDE SEQUENCE [LARGE SCALE GENOMIC DNA]</scope>
    <source>
        <strain evidence="1 2">PS125</strain>
    </source>
</reference>
<proteinExistence type="predicted"/>
<keyword evidence="1" id="KW-0560">Oxidoreductase</keyword>
<evidence type="ECO:0000313" key="1">
    <source>
        <dbReference type="EMBL" id="MCW7556015.1"/>
    </source>
</evidence>
<name>A0ABT3N300_9GAMM</name>
<dbReference type="RefSeq" id="WP_262565742.1">
    <property type="nucleotide sequence ID" value="NZ_JAPFCC010000001.1"/>
</dbReference>
<gene>
    <name evidence="1" type="ORF">NX722_25975</name>
</gene>
<sequence>MYKITKLKKQISSSVYHSFSQLGADNYLRSNYTYRYRAYDVAEYINGQLNWMAGSEFYQSKNLNDYAGGLNRTFDPLSSKSKNHINDIATQLIKNESIPEGNYKIGCHQIRTVAEEGTVGYPAPEGFHQDGFDYLAIYCVALENINGAASLIKPVGDDKKIYEYNLLPEEIMVLDDREVKHFVTPFTTKLPNQTAIRDVFVITFTTLMD</sequence>
<dbReference type="GO" id="GO:0051213">
    <property type="term" value="F:dioxygenase activity"/>
    <property type="evidence" value="ECO:0007669"/>
    <property type="project" value="UniProtKB-KW"/>
</dbReference>
<dbReference type="EMBL" id="JAPFCC010000001">
    <property type="protein sequence ID" value="MCW7556015.1"/>
    <property type="molecule type" value="Genomic_DNA"/>
</dbReference>
<dbReference type="Gene3D" id="2.60.120.620">
    <property type="entry name" value="q2cbj1_9rhob like domain"/>
    <property type="match status" value="1"/>
</dbReference>
<organism evidence="1 2">
    <name type="scientific">Endozoicomonas gorgoniicola</name>
    <dbReference type="NCBI Taxonomy" id="1234144"/>
    <lineage>
        <taxon>Bacteria</taxon>
        <taxon>Pseudomonadati</taxon>
        <taxon>Pseudomonadota</taxon>
        <taxon>Gammaproteobacteria</taxon>
        <taxon>Oceanospirillales</taxon>
        <taxon>Endozoicomonadaceae</taxon>
        <taxon>Endozoicomonas</taxon>
    </lineage>
</organism>
<comment type="caution">
    <text evidence="1">The sequence shown here is derived from an EMBL/GenBank/DDBJ whole genome shotgun (WGS) entry which is preliminary data.</text>
</comment>
<protein>
    <submittedName>
        <fullName evidence="1">2OG-Fe dioxygenase family protein</fullName>
    </submittedName>
</protein>
<evidence type="ECO:0000313" key="2">
    <source>
        <dbReference type="Proteomes" id="UP001209854"/>
    </source>
</evidence>
<dbReference type="Pfam" id="PF10014">
    <property type="entry name" value="2OG-Fe_Oxy_2"/>
    <property type="match status" value="1"/>
</dbReference>
<dbReference type="Proteomes" id="UP001209854">
    <property type="component" value="Unassembled WGS sequence"/>
</dbReference>
<dbReference type="InterPro" id="IPR018724">
    <property type="entry name" value="2OG-Fe_dioxygenase"/>
</dbReference>
<accession>A0ABT3N300</accession>
<keyword evidence="1" id="KW-0223">Dioxygenase</keyword>